<gene>
    <name evidence="1" type="ORF">ACH4WX_28335</name>
</gene>
<organism evidence="1 2">
    <name type="scientific">Nocardia carnea</name>
    <dbReference type="NCBI Taxonomy" id="37328"/>
    <lineage>
        <taxon>Bacteria</taxon>
        <taxon>Bacillati</taxon>
        <taxon>Actinomycetota</taxon>
        <taxon>Actinomycetes</taxon>
        <taxon>Mycobacteriales</taxon>
        <taxon>Nocardiaceae</taxon>
        <taxon>Nocardia</taxon>
    </lineage>
</organism>
<accession>A0ABW7TZI5</accession>
<reference evidence="1 2" key="1">
    <citation type="submission" date="2024-10" db="EMBL/GenBank/DDBJ databases">
        <title>The Natural Products Discovery Center: Release of the First 8490 Sequenced Strains for Exploring Actinobacteria Biosynthetic Diversity.</title>
        <authorList>
            <person name="Kalkreuter E."/>
            <person name="Kautsar S.A."/>
            <person name="Yang D."/>
            <person name="Bader C.D."/>
            <person name="Teijaro C.N."/>
            <person name="Fluegel L."/>
            <person name="Davis C.M."/>
            <person name="Simpson J.R."/>
            <person name="Lauterbach L."/>
            <person name="Steele A.D."/>
            <person name="Gui C."/>
            <person name="Meng S."/>
            <person name="Li G."/>
            <person name="Viehrig K."/>
            <person name="Ye F."/>
            <person name="Su P."/>
            <person name="Kiefer A.F."/>
            <person name="Nichols A."/>
            <person name="Cepeda A.J."/>
            <person name="Yan W."/>
            <person name="Fan B."/>
            <person name="Jiang Y."/>
            <person name="Adhikari A."/>
            <person name="Zheng C.-J."/>
            <person name="Schuster L."/>
            <person name="Cowan T.M."/>
            <person name="Smanski M.J."/>
            <person name="Chevrette M.G."/>
            <person name="De Carvalho L.P.S."/>
            <person name="Shen B."/>
        </authorList>
    </citation>
    <scope>NUCLEOTIDE SEQUENCE [LARGE SCALE GENOMIC DNA]</scope>
    <source>
        <strain evidence="1 2">NPDC020568</strain>
    </source>
</reference>
<sequence length="186" mass="21025">MTLYLPDLEEIRAVALRASLRNWHPSAQDWLLGKIDHPLDDWDTRAFLTVPGVVWTVSSDTCATGRLSAPENVTYDHRYREFVFRQPRDEEELAAIMSADSEEVFGCYRFDGLNRWTSLSVAAWVDDKAVIVGYIRHVLATGGNSEILDCLGQYEAYLASPEFDAYLRDFGQYLAARERGRSAAGP</sequence>
<name>A0ABW7TZI5_9NOCA</name>
<evidence type="ECO:0000313" key="1">
    <source>
        <dbReference type="EMBL" id="MFI1464645.1"/>
    </source>
</evidence>
<protein>
    <recommendedName>
        <fullName evidence="3">GNAT family N-acetyltransferase</fullName>
    </recommendedName>
</protein>
<evidence type="ECO:0008006" key="3">
    <source>
        <dbReference type="Google" id="ProtNLM"/>
    </source>
</evidence>
<proteinExistence type="predicted"/>
<dbReference type="EMBL" id="JBIRUQ010000009">
    <property type="protein sequence ID" value="MFI1464645.1"/>
    <property type="molecule type" value="Genomic_DNA"/>
</dbReference>
<dbReference type="Proteomes" id="UP001611263">
    <property type="component" value="Unassembled WGS sequence"/>
</dbReference>
<dbReference type="RefSeq" id="WP_051157993.1">
    <property type="nucleotide sequence ID" value="NZ_JBIRUQ010000009.1"/>
</dbReference>
<evidence type="ECO:0000313" key="2">
    <source>
        <dbReference type="Proteomes" id="UP001611263"/>
    </source>
</evidence>
<dbReference type="GeneID" id="93509392"/>
<keyword evidence="2" id="KW-1185">Reference proteome</keyword>
<comment type="caution">
    <text evidence="1">The sequence shown here is derived from an EMBL/GenBank/DDBJ whole genome shotgun (WGS) entry which is preliminary data.</text>
</comment>